<dbReference type="InterPro" id="IPR036291">
    <property type="entry name" value="NAD(P)-bd_dom_sf"/>
</dbReference>
<evidence type="ECO:0000313" key="3">
    <source>
        <dbReference type="EMBL" id="SJN32399.1"/>
    </source>
</evidence>
<protein>
    <submittedName>
        <fullName evidence="3">Short chain dehydrogenase</fullName>
    </submittedName>
</protein>
<dbReference type="AlphaFoldDB" id="A0A1R4JK71"/>
<dbReference type="PRINTS" id="PR00081">
    <property type="entry name" value="GDHRDH"/>
</dbReference>
<reference evidence="4" key="1">
    <citation type="submission" date="2017-02" db="EMBL/GenBank/DDBJ databases">
        <authorList>
            <person name="Dridi B."/>
        </authorList>
    </citation>
    <scope>NUCLEOTIDE SEQUENCE [LARGE SCALE GENOMIC DNA]</scope>
    <source>
        <strain evidence="4">EB411</strain>
    </source>
</reference>
<dbReference type="GO" id="GO:0016616">
    <property type="term" value="F:oxidoreductase activity, acting on the CH-OH group of donors, NAD or NADP as acceptor"/>
    <property type="evidence" value="ECO:0007669"/>
    <property type="project" value="TreeGrafter"/>
</dbReference>
<dbReference type="Proteomes" id="UP000196778">
    <property type="component" value="Unassembled WGS sequence"/>
</dbReference>
<dbReference type="PANTHER" id="PTHR42760">
    <property type="entry name" value="SHORT-CHAIN DEHYDROGENASES/REDUCTASES FAMILY MEMBER"/>
    <property type="match status" value="1"/>
</dbReference>
<dbReference type="PANTHER" id="PTHR42760:SF115">
    <property type="entry name" value="3-OXOACYL-[ACYL-CARRIER-PROTEIN] REDUCTASE FABG"/>
    <property type="match status" value="1"/>
</dbReference>
<dbReference type="Pfam" id="PF13561">
    <property type="entry name" value="adh_short_C2"/>
    <property type="match status" value="1"/>
</dbReference>
<evidence type="ECO:0000256" key="1">
    <source>
        <dbReference type="ARBA" id="ARBA00006484"/>
    </source>
</evidence>
<name>A0A1R4JK71_9MICO</name>
<dbReference type="InterPro" id="IPR002347">
    <property type="entry name" value="SDR_fam"/>
</dbReference>
<dbReference type="SUPFAM" id="SSF51735">
    <property type="entry name" value="NAD(P)-binding Rossmann-fold domains"/>
    <property type="match status" value="1"/>
</dbReference>
<sequence>MTALREGPDSVAFDFRLDGRVALVTGGASGLGRAVAGALASRGATVAVLDVKEDGARAAAAELGEGHIGVGVDVTDQASVDAAVDRVVDELGALHISVNSAGITALGAAEDLSLADFQRVLTVNLTGTFLVAQAVGRVMLAAGYGRIINMASQAATVAIDQHAGYCASKFGVLGLTKVLALEWGGRGVTVNTISPTVVLTELGRSAWDNERGVAHQEEIPVGRFAVPDEIAAAAVYLASDAAAMVNGADLVVDGGFTVR</sequence>
<dbReference type="EMBL" id="FUKR01000044">
    <property type="protein sequence ID" value="SJN32399.1"/>
    <property type="molecule type" value="Genomic_DNA"/>
</dbReference>
<dbReference type="NCBIfam" id="NF005309">
    <property type="entry name" value="PRK06841.1"/>
    <property type="match status" value="1"/>
</dbReference>
<dbReference type="InterPro" id="IPR020904">
    <property type="entry name" value="Sc_DH/Rdtase_CS"/>
</dbReference>
<proteinExistence type="inferred from homology"/>
<keyword evidence="4" id="KW-1185">Reference proteome</keyword>
<dbReference type="PROSITE" id="PS00061">
    <property type="entry name" value="ADH_SHORT"/>
    <property type="match status" value="1"/>
</dbReference>
<dbReference type="RefSeq" id="WP_087137155.1">
    <property type="nucleotide sequence ID" value="NZ_FUKR01000044.1"/>
</dbReference>
<gene>
    <name evidence="3" type="ORF">FM119_07995</name>
</gene>
<evidence type="ECO:0000256" key="2">
    <source>
        <dbReference type="ARBA" id="ARBA00023002"/>
    </source>
</evidence>
<dbReference type="PRINTS" id="PR00080">
    <property type="entry name" value="SDRFAMILY"/>
</dbReference>
<accession>A0A1R4JK71</accession>
<keyword evidence="2" id="KW-0560">Oxidoreductase</keyword>
<organism evidence="3 4">
    <name type="scientific">Mycetocola reblochoni REB411</name>
    <dbReference type="NCBI Taxonomy" id="1255698"/>
    <lineage>
        <taxon>Bacteria</taxon>
        <taxon>Bacillati</taxon>
        <taxon>Actinomycetota</taxon>
        <taxon>Actinomycetes</taxon>
        <taxon>Micrococcales</taxon>
        <taxon>Microbacteriaceae</taxon>
        <taxon>Mycetocola</taxon>
    </lineage>
</organism>
<dbReference type="FunFam" id="3.40.50.720:FF:000084">
    <property type="entry name" value="Short-chain dehydrogenase reductase"/>
    <property type="match status" value="1"/>
</dbReference>
<evidence type="ECO:0000313" key="4">
    <source>
        <dbReference type="Proteomes" id="UP000196778"/>
    </source>
</evidence>
<dbReference type="Gene3D" id="3.40.50.720">
    <property type="entry name" value="NAD(P)-binding Rossmann-like Domain"/>
    <property type="match status" value="1"/>
</dbReference>
<dbReference type="CDD" id="cd05233">
    <property type="entry name" value="SDR_c"/>
    <property type="match status" value="1"/>
</dbReference>
<comment type="similarity">
    <text evidence="1">Belongs to the short-chain dehydrogenases/reductases (SDR) family.</text>
</comment>
<dbReference type="OrthoDB" id="286404at2"/>